<reference evidence="5 6" key="1">
    <citation type="submission" date="2020-08" db="EMBL/GenBank/DDBJ databases">
        <title>Sequencing the genomes of 1000 actinobacteria strains.</title>
        <authorList>
            <person name="Klenk H.-P."/>
        </authorList>
    </citation>
    <scope>NUCLEOTIDE SEQUENCE [LARGE SCALE GENOMIC DNA]</scope>
    <source>
        <strain evidence="5 6">DSM 44230</strain>
    </source>
</reference>
<proteinExistence type="predicted"/>
<accession>A0A7W7FWA8</accession>
<dbReference type="PANTHER" id="PTHR30154:SF34">
    <property type="entry name" value="TRANSCRIPTIONAL REGULATOR AZLB"/>
    <property type="match status" value="1"/>
</dbReference>
<dbReference type="SMART" id="SM00344">
    <property type="entry name" value="HTH_ASNC"/>
    <property type="match status" value="1"/>
</dbReference>
<keyword evidence="3" id="KW-0804">Transcription</keyword>
<dbReference type="AlphaFoldDB" id="A0A7W7FWA8"/>
<evidence type="ECO:0000259" key="4">
    <source>
        <dbReference type="PROSITE" id="PS50956"/>
    </source>
</evidence>
<evidence type="ECO:0000256" key="2">
    <source>
        <dbReference type="ARBA" id="ARBA00023125"/>
    </source>
</evidence>
<evidence type="ECO:0000256" key="3">
    <source>
        <dbReference type="ARBA" id="ARBA00023163"/>
    </source>
</evidence>
<feature type="domain" description="HTH asnC-type" evidence="4">
    <location>
        <begin position="10"/>
        <end position="71"/>
    </location>
</feature>
<dbReference type="InterPro" id="IPR019888">
    <property type="entry name" value="Tscrpt_reg_AsnC-like"/>
</dbReference>
<dbReference type="Pfam" id="PF13412">
    <property type="entry name" value="HTH_24"/>
    <property type="match status" value="1"/>
</dbReference>
<dbReference type="Gene3D" id="1.10.10.10">
    <property type="entry name" value="Winged helix-like DNA-binding domain superfamily/Winged helix DNA-binding domain"/>
    <property type="match status" value="1"/>
</dbReference>
<dbReference type="Proteomes" id="UP000533598">
    <property type="component" value="Unassembled WGS sequence"/>
</dbReference>
<comment type="caution">
    <text evidence="5">The sequence shown here is derived from an EMBL/GenBank/DDBJ whole genome shotgun (WGS) entry which is preliminary data.</text>
</comment>
<keyword evidence="2 5" id="KW-0238">DNA-binding</keyword>
<organism evidence="5 6">
    <name type="scientific">Crossiella cryophila</name>
    <dbReference type="NCBI Taxonomy" id="43355"/>
    <lineage>
        <taxon>Bacteria</taxon>
        <taxon>Bacillati</taxon>
        <taxon>Actinomycetota</taxon>
        <taxon>Actinomycetes</taxon>
        <taxon>Pseudonocardiales</taxon>
        <taxon>Pseudonocardiaceae</taxon>
        <taxon>Crossiella</taxon>
    </lineage>
</organism>
<name>A0A7W7FWA8_9PSEU</name>
<dbReference type="PROSITE" id="PS50956">
    <property type="entry name" value="HTH_ASNC_2"/>
    <property type="match status" value="1"/>
</dbReference>
<evidence type="ECO:0000313" key="5">
    <source>
        <dbReference type="EMBL" id="MBB4681321.1"/>
    </source>
</evidence>
<protein>
    <submittedName>
        <fullName evidence="5">DNA-binding Lrp family transcriptional regulator</fullName>
    </submittedName>
</protein>
<evidence type="ECO:0000256" key="1">
    <source>
        <dbReference type="ARBA" id="ARBA00023015"/>
    </source>
</evidence>
<dbReference type="SUPFAM" id="SSF54909">
    <property type="entry name" value="Dimeric alpha+beta barrel"/>
    <property type="match status" value="1"/>
</dbReference>
<dbReference type="Gene3D" id="3.30.70.920">
    <property type="match status" value="1"/>
</dbReference>
<dbReference type="InterPro" id="IPR036388">
    <property type="entry name" value="WH-like_DNA-bd_sf"/>
</dbReference>
<dbReference type="InterPro" id="IPR036390">
    <property type="entry name" value="WH_DNA-bd_sf"/>
</dbReference>
<keyword evidence="1" id="KW-0805">Transcription regulation</keyword>
<dbReference type="Pfam" id="PF01037">
    <property type="entry name" value="AsnC_trans_reg"/>
    <property type="match status" value="1"/>
</dbReference>
<dbReference type="SUPFAM" id="SSF46785">
    <property type="entry name" value="Winged helix' DNA-binding domain"/>
    <property type="match status" value="1"/>
</dbReference>
<dbReference type="InterPro" id="IPR011008">
    <property type="entry name" value="Dimeric_a/b-barrel"/>
</dbReference>
<dbReference type="RefSeq" id="WP_308301033.1">
    <property type="nucleotide sequence ID" value="NZ_BAAAUI010000071.1"/>
</dbReference>
<dbReference type="EMBL" id="JACHMH010000001">
    <property type="protein sequence ID" value="MBB4681321.1"/>
    <property type="molecule type" value="Genomic_DNA"/>
</dbReference>
<keyword evidence="6" id="KW-1185">Reference proteome</keyword>
<gene>
    <name evidence="5" type="ORF">HNR67_007439</name>
</gene>
<dbReference type="GO" id="GO:0043565">
    <property type="term" value="F:sequence-specific DNA binding"/>
    <property type="evidence" value="ECO:0007669"/>
    <property type="project" value="InterPro"/>
</dbReference>
<dbReference type="InterPro" id="IPR019887">
    <property type="entry name" value="Tscrpt_reg_AsnC/Lrp_C"/>
</dbReference>
<sequence>MTTSSSSTSFDKLDLAVLRLVMEQPRAGVREYARLLGVARATVQSRLDRLVKDGVIDGFAPRLSPAAMGYPVLAFVHVDVSQERFAEVPRSLAAIPELIEAHSIAGEGDILCRVVARDNRHLEAVIERMINTPGVVRTRTEVALNARVPHRVLPLVGVLERETGVFSG</sequence>
<dbReference type="PANTHER" id="PTHR30154">
    <property type="entry name" value="LEUCINE-RESPONSIVE REGULATORY PROTEIN"/>
    <property type="match status" value="1"/>
</dbReference>
<dbReference type="PRINTS" id="PR00033">
    <property type="entry name" value="HTHASNC"/>
</dbReference>
<dbReference type="GO" id="GO:0043200">
    <property type="term" value="P:response to amino acid"/>
    <property type="evidence" value="ECO:0007669"/>
    <property type="project" value="TreeGrafter"/>
</dbReference>
<dbReference type="GO" id="GO:0005829">
    <property type="term" value="C:cytosol"/>
    <property type="evidence" value="ECO:0007669"/>
    <property type="project" value="TreeGrafter"/>
</dbReference>
<evidence type="ECO:0000313" key="6">
    <source>
        <dbReference type="Proteomes" id="UP000533598"/>
    </source>
</evidence>
<dbReference type="InterPro" id="IPR000485">
    <property type="entry name" value="AsnC-type_HTH_dom"/>
</dbReference>